<accession>A0A0A0LCF5</accession>
<keyword evidence="4 6" id="KW-0408">Iron</keyword>
<dbReference type="InterPro" id="IPR002401">
    <property type="entry name" value="Cyt_P450_E_grp-I"/>
</dbReference>
<dbReference type="GO" id="GO:0020037">
    <property type="term" value="F:heme binding"/>
    <property type="evidence" value="ECO:0007669"/>
    <property type="project" value="InterPro"/>
</dbReference>
<dbReference type="SUPFAM" id="SSF48264">
    <property type="entry name" value="Cytochrome P450"/>
    <property type="match status" value="1"/>
</dbReference>
<evidence type="ECO:0000256" key="5">
    <source>
        <dbReference type="ARBA" id="ARBA00023033"/>
    </source>
</evidence>
<keyword evidence="1 6" id="KW-0349">Heme</keyword>
<evidence type="ECO:0000256" key="3">
    <source>
        <dbReference type="ARBA" id="ARBA00023002"/>
    </source>
</evidence>
<evidence type="ECO:0000313" key="8">
    <source>
        <dbReference type="EMBL" id="KGN58609.1"/>
    </source>
</evidence>
<evidence type="ECO:0000256" key="7">
    <source>
        <dbReference type="RuleBase" id="RU000461"/>
    </source>
</evidence>
<evidence type="ECO:0000313" key="9">
    <source>
        <dbReference type="Proteomes" id="UP000029981"/>
    </source>
</evidence>
<evidence type="ECO:0000256" key="1">
    <source>
        <dbReference type="ARBA" id="ARBA00022617"/>
    </source>
</evidence>
<dbReference type="InterPro" id="IPR001128">
    <property type="entry name" value="Cyt_P450"/>
</dbReference>
<dbReference type="Pfam" id="PF00067">
    <property type="entry name" value="p450"/>
    <property type="match status" value="1"/>
</dbReference>
<dbReference type="GO" id="GO:0005506">
    <property type="term" value="F:iron ion binding"/>
    <property type="evidence" value="ECO:0007669"/>
    <property type="project" value="InterPro"/>
</dbReference>
<reference evidence="8 9" key="4">
    <citation type="journal article" date="2011" name="BMC Genomics">
        <title>RNA-Seq improves annotation of protein-coding genes in the cucumber genome.</title>
        <authorList>
            <person name="Li Z."/>
            <person name="Zhang Z."/>
            <person name="Yan P."/>
            <person name="Huang S."/>
            <person name="Fei Z."/>
            <person name="Lin K."/>
        </authorList>
    </citation>
    <scope>NUCLEOTIDE SEQUENCE [LARGE SCALE GENOMIC DNA]</scope>
    <source>
        <strain evidence="9">cv. 9930</strain>
    </source>
</reference>
<keyword evidence="5 7" id="KW-0503">Monooxygenase</keyword>
<evidence type="ECO:0000256" key="2">
    <source>
        <dbReference type="ARBA" id="ARBA00022723"/>
    </source>
</evidence>
<keyword evidence="9" id="KW-1185">Reference proteome</keyword>
<organism evidence="8 9">
    <name type="scientific">Cucumis sativus</name>
    <name type="common">Cucumber</name>
    <dbReference type="NCBI Taxonomy" id="3659"/>
    <lineage>
        <taxon>Eukaryota</taxon>
        <taxon>Viridiplantae</taxon>
        <taxon>Streptophyta</taxon>
        <taxon>Embryophyta</taxon>
        <taxon>Tracheophyta</taxon>
        <taxon>Spermatophyta</taxon>
        <taxon>Magnoliopsida</taxon>
        <taxon>eudicotyledons</taxon>
        <taxon>Gunneridae</taxon>
        <taxon>Pentapetalae</taxon>
        <taxon>rosids</taxon>
        <taxon>fabids</taxon>
        <taxon>Cucurbitales</taxon>
        <taxon>Cucurbitaceae</taxon>
        <taxon>Benincaseae</taxon>
        <taxon>Cucumis</taxon>
    </lineage>
</organism>
<dbReference type="PANTHER" id="PTHR47947">
    <property type="entry name" value="CYTOCHROME P450 82C3-RELATED"/>
    <property type="match status" value="1"/>
</dbReference>
<dbReference type="InterPro" id="IPR050651">
    <property type="entry name" value="Plant_Cytochrome_P450_Monoox"/>
</dbReference>
<dbReference type="Proteomes" id="UP000029981">
    <property type="component" value="Chromosome 3"/>
</dbReference>
<reference evidence="8 9" key="3">
    <citation type="journal article" date="2010" name="BMC Genomics">
        <title>Transcriptome sequencing and comparative analysis of cucumber flowers with different sex types.</title>
        <authorList>
            <person name="Guo S."/>
            <person name="Zheng Y."/>
            <person name="Joung J.G."/>
            <person name="Liu S."/>
            <person name="Zhang Z."/>
            <person name="Crasta O.R."/>
            <person name="Sobral B.W."/>
            <person name="Xu Y."/>
            <person name="Huang S."/>
            <person name="Fei Z."/>
        </authorList>
    </citation>
    <scope>NUCLEOTIDE SEQUENCE [LARGE SCALE GENOMIC DNA]</scope>
    <source>
        <strain evidence="9">cv. 9930</strain>
    </source>
</reference>
<dbReference type="Gene3D" id="1.10.630.10">
    <property type="entry name" value="Cytochrome P450"/>
    <property type="match status" value="1"/>
</dbReference>
<keyword evidence="3 7" id="KW-0560">Oxidoreductase</keyword>
<reference evidence="8 9" key="1">
    <citation type="journal article" date="2009" name="Nat. Genet.">
        <title>The genome of the cucumber, Cucumis sativus L.</title>
        <authorList>
            <person name="Huang S."/>
            <person name="Li R."/>
            <person name="Zhang Z."/>
            <person name="Li L."/>
            <person name="Gu X."/>
            <person name="Fan W."/>
            <person name="Lucas W.J."/>
            <person name="Wang X."/>
            <person name="Xie B."/>
            <person name="Ni P."/>
            <person name="Ren Y."/>
            <person name="Zhu H."/>
            <person name="Li J."/>
            <person name="Lin K."/>
            <person name="Jin W."/>
            <person name="Fei Z."/>
            <person name="Li G."/>
            <person name="Staub J."/>
            <person name="Kilian A."/>
            <person name="van der Vossen E.A."/>
            <person name="Wu Y."/>
            <person name="Guo J."/>
            <person name="He J."/>
            <person name="Jia Z."/>
            <person name="Ren Y."/>
            <person name="Tian G."/>
            <person name="Lu Y."/>
            <person name="Ruan J."/>
            <person name="Qian W."/>
            <person name="Wang M."/>
            <person name="Huang Q."/>
            <person name="Li B."/>
            <person name="Xuan Z."/>
            <person name="Cao J."/>
            <person name="Asan"/>
            <person name="Wu Z."/>
            <person name="Zhang J."/>
            <person name="Cai Q."/>
            <person name="Bai Y."/>
            <person name="Zhao B."/>
            <person name="Han Y."/>
            <person name="Li Y."/>
            <person name="Li X."/>
            <person name="Wang S."/>
            <person name="Shi Q."/>
            <person name="Liu S."/>
            <person name="Cho W.K."/>
            <person name="Kim J.Y."/>
            <person name="Xu Y."/>
            <person name="Heller-Uszynska K."/>
            <person name="Miao H."/>
            <person name="Cheng Z."/>
            <person name="Zhang S."/>
            <person name="Wu J."/>
            <person name="Yang Y."/>
            <person name="Kang H."/>
            <person name="Li M."/>
            <person name="Liang H."/>
            <person name="Ren X."/>
            <person name="Shi Z."/>
            <person name="Wen M."/>
            <person name="Jian M."/>
            <person name="Yang H."/>
            <person name="Zhang G."/>
            <person name="Yang Z."/>
            <person name="Chen R."/>
            <person name="Liu S."/>
            <person name="Li J."/>
            <person name="Ma L."/>
            <person name="Liu H."/>
            <person name="Zhou Y."/>
            <person name="Zhao J."/>
            <person name="Fang X."/>
            <person name="Li G."/>
            <person name="Fang L."/>
            <person name="Li Y."/>
            <person name="Liu D."/>
            <person name="Zheng H."/>
            <person name="Zhang Y."/>
            <person name="Qin N."/>
            <person name="Li Z."/>
            <person name="Yang G."/>
            <person name="Yang S."/>
            <person name="Bolund L."/>
            <person name="Kristiansen K."/>
            <person name="Zheng H."/>
            <person name="Li S."/>
            <person name="Zhang X."/>
            <person name="Yang H."/>
            <person name="Wang J."/>
            <person name="Sun R."/>
            <person name="Zhang B."/>
            <person name="Jiang S."/>
            <person name="Wang J."/>
            <person name="Du Y."/>
            <person name="Li S."/>
        </authorList>
    </citation>
    <scope>NUCLEOTIDE SEQUENCE [LARGE SCALE GENOMIC DNA]</scope>
    <source>
        <strain evidence="9">cv. 9930</strain>
    </source>
</reference>
<evidence type="ECO:0008006" key="10">
    <source>
        <dbReference type="Google" id="ProtNLM"/>
    </source>
</evidence>
<dbReference type="AlphaFoldDB" id="A0A0A0LCF5"/>
<dbReference type="OMA" id="CKEDYDY"/>
<dbReference type="InterPro" id="IPR036396">
    <property type="entry name" value="Cyt_P450_sf"/>
</dbReference>
<dbReference type="EMBL" id="CM002924">
    <property type="protein sequence ID" value="KGN58609.1"/>
    <property type="molecule type" value="Genomic_DNA"/>
</dbReference>
<gene>
    <name evidence="8" type="ORF">Csa_3G698500</name>
</gene>
<dbReference type="InterPro" id="IPR017972">
    <property type="entry name" value="Cyt_P450_CS"/>
</dbReference>
<proteinExistence type="inferred from homology"/>
<comment type="cofactor">
    <cofactor evidence="6">
        <name>heme</name>
        <dbReference type="ChEBI" id="CHEBI:30413"/>
    </cofactor>
</comment>
<feature type="binding site" description="axial binding residue" evidence="6">
    <location>
        <position position="86"/>
    </location>
    <ligand>
        <name>heme</name>
        <dbReference type="ChEBI" id="CHEBI:30413"/>
    </ligand>
    <ligandPart>
        <name>Fe</name>
        <dbReference type="ChEBI" id="CHEBI:18248"/>
    </ligandPart>
</feature>
<evidence type="ECO:0000256" key="6">
    <source>
        <dbReference type="PIRSR" id="PIRSR602401-1"/>
    </source>
</evidence>
<dbReference type="Gramene" id="KGN58609">
    <property type="protein sequence ID" value="KGN58609"/>
    <property type="gene ID" value="Csa_3G698500"/>
</dbReference>
<comment type="similarity">
    <text evidence="7">Belongs to the cytochrome P450 family.</text>
</comment>
<dbReference type="PRINTS" id="PR00463">
    <property type="entry name" value="EP450I"/>
</dbReference>
<reference evidence="8 9" key="2">
    <citation type="journal article" date="2009" name="PLoS ONE">
        <title>An integrated genetic and cytogenetic map of the cucumber genome.</title>
        <authorList>
            <person name="Ren Y."/>
            <person name="Zhang Z."/>
            <person name="Liu J."/>
            <person name="Staub J.E."/>
            <person name="Han Y."/>
            <person name="Cheng Z."/>
            <person name="Li X."/>
            <person name="Lu J."/>
            <person name="Miao H."/>
            <person name="Kang H."/>
            <person name="Xie B."/>
            <person name="Gu X."/>
            <person name="Wang X."/>
            <person name="Du Y."/>
            <person name="Jin W."/>
            <person name="Huang S."/>
        </authorList>
    </citation>
    <scope>NUCLEOTIDE SEQUENCE [LARGE SCALE GENOMIC DNA]</scope>
    <source>
        <strain evidence="9">cv. 9930</strain>
    </source>
</reference>
<name>A0A0A0LCF5_CUCSA</name>
<protein>
    <recommendedName>
        <fullName evidence="10">Cytochrome P450</fullName>
    </recommendedName>
</protein>
<dbReference type="STRING" id="3659.A0A0A0LCF5"/>
<evidence type="ECO:0000256" key="4">
    <source>
        <dbReference type="ARBA" id="ARBA00023004"/>
    </source>
</evidence>
<sequence length="158" mass="17907">MKEALRLYPAVPIAMRVCRQDCIIDGYDIPKDTMVAVNLFDIMRDPKIWENPNEFDPERFTGDVKYEIKGQQSFNFVPFGGGRRACPGSTLAFSFISNVIATMVQCFDWKIIGKPDNNEDGISKVDMEIGVAFTLPMANPLRCVPMVRFNPFNDTLNE</sequence>
<dbReference type="PANTHER" id="PTHR47947:SF13">
    <property type="entry name" value="CYTOCHROME P450, FAMILY 81, SUBFAMILY K, POLYPEPTIDE 1-RELATED"/>
    <property type="match status" value="1"/>
</dbReference>
<keyword evidence="2 6" id="KW-0479">Metal-binding</keyword>
<dbReference type="PROSITE" id="PS00086">
    <property type="entry name" value="CYTOCHROME_P450"/>
    <property type="match status" value="1"/>
</dbReference>
<dbReference type="GO" id="GO:0016705">
    <property type="term" value="F:oxidoreductase activity, acting on paired donors, with incorporation or reduction of molecular oxygen"/>
    <property type="evidence" value="ECO:0007669"/>
    <property type="project" value="InterPro"/>
</dbReference>
<dbReference type="GO" id="GO:0004497">
    <property type="term" value="F:monooxygenase activity"/>
    <property type="evidence" value="ECO:0007669"/>
    <property type="project" value="UniProtKB-KW"/>
</dbReference>